<dbReference type="Proteomes" id="UP000216107">
    <property type="component" value="Unassembled WGS sequence"/>
</dbReference>
<keyword evidence="4" id="KW-1185">Reference proteome</keyword>
<evidence type="ECO:0008006" key="5">
    <source>
        <dbReference type="Google" id="ProtNLM"/>
    </source>
</evidence>
<dbReference type="AlphaFoldDB" id="A0A272EMY1"/>
<dbReference type="RefSeq" id="WP_095525887.1">
    <property type="nucleotide sequence ID" value="NZ_MDUX01000081.1"/>
</dbReference>
<reference evidence="1 4" key="1">
    <citation type="submission" date="2016-08" db="EMBL/GenBank/DDBJ databases">
        <title>Candidatus Dactylopiibacterium carminicum genome sequence.</title>
        <authorList>
            <person name="Ramirez-Puebla S.T."/>
            <person name="Ormeno-Orrillo E."/>
            <person name="Vera-Ponce De Leon A."/>
            <person name="Luis L."/>
            <person name="Sanchez-Flores A."/>
            <person name="Monica R."/>
            <person name="Martinez-Romero E."/>
        </authorList>
    </citation>
    <scope>NUCLEOTIDE SEQUENCE [LARGE SCALE GENOMIC DNA]</scope>
    <source>
        <strain evidence="1">END1</strain>
    </source>
</reference>
<dbReference type="Proteomes" id="UP000623509">
    <property type="component" value="Unassembled WGS sequence"/>
</dbReference>
<evidence type="ECO:0000313" key="2">
    <source>
        <dbReference type="EMBL" id="PAS91465.1"/>
    </source>
</evidence>
<sequence length="148" mass="16594">MKFRAHGSASYQQEGQVLIAEIVGPWNLELIHSYRKAASERIPALAANGPWALIIVLRGAAICPQDAIDSIRAGAIEHVLRWQRICTAYVIGSEVEGYKVMDRVWHSIYAGVMPFAIFESNDEALHWVQQRLLDVAAHPRLLVPDREP</sequence>
<dbReference type="EMBL" id="MDUX01000081">
    <property type="protein sequence ID" value="KAF7597876.1"/>
    <property type="molecule type" value="Genomic_DNA"/>
</dbReference>
<organism evidence="2 3">
    <name type="scientific">Candidatus Dactylopiibacterium carminicum</name>
    <dbReference type="NCBI Taxonomy" id="857335"/>
    <lineage>
        <taxon>Bacteria</taxon>
        <taxon>Pseudomonadati</taxon>
        <taxon>Pseudomonadota</taxon>
        <taxon>Betaproteobacteria</taxon>
        <taxon>Rhodocyclales</taxon>
        <taxon>Rhodocyclaceae</taxon>
        <taxon>Candidatus Dactylopiibacterium</taxon>
    </lineage>
</organism>
<accession>A0A272EMY1</accession>
<comment type="caution">
    <text evidence="2">The sequence shown here is derived from an EMBL/GenBank/DDBJ whole genome shotgun (WGS) entry which is preliminary data.</text>
</comment>
<evidence type="ECO:0000313" key="1">
    <source>
        <dbReference type="EMBL" id="KAF7597876.1"/>
    </source>
</evidence>
<gene>
    <name evidence="1" type="ORF">BGI27_16355</name>
    <name evidence="2" type="ORF">CGU29_16320</name>
</gene>
<dbReference type="OrthoDB" id="9181203at2"/>
<evidence type="ECO:0000313" key="4">
    <source>
        <dbReference type="Proteomes" id="UP000623509"/>
    </source>
</evidence>
<name>A0A272EMY1_9RHOO</name>
<evidence type="ECO:0000313" key="3">
    <source>
        <dbReference type="Proteomes" id="UP000216107"/>
    </source>
</evidence>
<dbReference type="EMBL" id="NMRN01000083">
    <property type="protein sequence ID" value="PAS91465.1"/>
    <property type="molecule type" value="Genomic_DNA"/>
</dbReference>
<protein>
    <recommendedName>
        <fullName evidence="5">STAS/SEC14 domain-containing protein</fullName>
    </recommendedName>
</protein>
<reference evidence="2 3" key="2">
    <citation type="submission" date="2017-07" db="EMBL/GenBank/DDBJ databases">
        <title>Candidatus Dactylopiibacterium carminicum, a nitrogen-fixing symbiont of the cochineal insect Dactylopius coccus and Dactylopius opuntiae (Hemiptera: Coccoidea: Dactylopiidae).</title>
        <authorList>
            <person name="Vera A."/>
        </authorList>
    </citation>
    <scope>NUCLEOTIDE SEQUENCE [LARGE SCALE GENOMIC DNA]</scope>
    <source>
        <strain evidence="2 3">NFDCM</strain>
    </source>
</reference>
<proteinExistence type="predicted"/>